<organism evidence="1 2">
    <name type="scientific">Hyalomma asiaticum</name>
    <name type="common">Tick</name>
    <dbReference type="NCBI Taxonomy" id="266040"/>
    <lineage>
        <taxon>Eukaryota</taxon>
        <taxon>Metazoa</taxon>
        <taxon>Ecdysozoa</taxon>
        <taxon>Arthropoda</taxon>
        <taxon>Chelicerata</taxon>
        <taxon>Arachnida</taxon>
        <taxon>Acari</taxon>
        <taxon>Parasitiformes</taxon>
        <taxon>Ixodida</taxon>
        <taxon>Ixodoidea</taxon>
        <taxon>Ixodidae</taxon>
        <taxon>Hyalomminae</taxon>
        <taxon>Hyalomma</taxon>
    </lineage>
</organism>
<gene>
    <name evidence="1" type="ORF">HPB50_004913</name>
</gene>
<name>A0ACB7S2U5_HYAAI</name>
<protein>
    <submittedName>
        <fullName evidence="1">Uncharacterized protein</fullName>
    </submittedName>
</protein>
<dbReference type="EMBL" id="CM023486">
    <property type="protein sequence ID" value="KAH6927502.1"/>
    <property type="molecule type" value="Genomic_DNA"/>
</dbReference>
<reference evidence="1" key="1">
    <citation type="submission" date="2020-05" db="EMBL/GenBank/DDBJ databases">
        <title>Large-scale comparative analyses of tick genomes elucidate their genetic diversity and vector capacities.</title>
        <authorList>
            <person name="Jia N."/>
            <person name="Wang J."/>
            <person name="Shi W."/>
            <person name="Du L."/>
            <person name="Sun Y."/>
            <person name="Zhan W."/>
            <person name="Jiang J."/>
            <person name="Wang Q."/>
            <person name="Zhang B."/>
            <person name="Ji P."/>
            <person name="Sakyi L.B."/>
            <person name="Cui X."/>
            <person name="Yuan T."/>
            <person name="Jiang B."/>
            <person name="Yang W."/>
            <person name="Lam T.T.-Y."/>
            <person name="Chang Q."/>
            <person name="Ding S."/>
            <person name="Wang X."/>
            <person name="Zhu J."/>
            <person name="Ruan X."/>
            <person name="Zhao L."/>
            <person name="Wei J."/>
            <person name="Que T."/>
            <person name="Du C."/>
            <person name="Cheng J."/>
            <person name="Dai P."/>
            <person name="Han X."/>
            <person name="Huang E."/>
            <person name="Gao Y."/>
            <person name="Liu J."/>
            <person name="Shao H."/>
            <person name="Ye R."/>
            <person name="Li L."/>
            <person name="Wei W."/>
            <person name="Wang X."/>
            <person name="Wang C."/>
            <person name="Yang T."/>
            <person name="Huo Q."/>
            <person name="Li W."/>
            <person name="Guo W."/>
            <person name="Chen H."/>
            <person name="Zhou L."/>
            <person name="Ni X."/>
            <person name="Tian J."/>
            <person name="Zhou Y."/>
            <person name="Sheng Y."/>
            <person name="Liu T."/>
            <person name="Pan Y."/>
            <person name="Xia L."/>
            <person name="Li J."/>
            <person name="Zhao F."/>
            <person name="Cao W."/>
        </authorList>
    </citation>
    <scope>NUCLEOTIDE SEQUENCE</scope>
    <source>
        <strain evidence="1">Hyas-2018</strain>
    </source>
</reference>
<evidence type="ECO:0000313" key="2">
    <source>
        <dbReference type="Proteomes" id="UP000821845"/>
    </source>
</evidence>
<proteinExistence type="predicted"/>
<dbReference type="Proteomes" id="UP000821845">
    <property type="component" value="Chromosome 6"/>
</dbReference>
<sequence>MNPPDAAQYVRPTTTDEDEPGANLLASACLNKDRACFAGAASHALKEAFSTAVADGDRSHQLRYRPQLKDRAERYVPPSCVFVNNLDQARFSTDVRWTWSSTRVHRTPHCLQLLAPGNAKAPTATLMSYYVSSEYSGDDSLELVRAERQRGGS</sequence>
<comment type="caution">
    <text evidence="1">The sequence shown here is derived from an EMBL/GenBank/DDBJ whole genome shotgun (WGS) entry which is preliminary data.</text>
</comment>
<evidence type="ECO:0000313" key="1">
    <source>
        <dbReference type="EMBL" id="KAH6927502.1"/>
    </source>
</evidence>
<accession>A0ACB7S2U5</accession>
<keyword evidence="2" id="KW-1185">Reference proteome</keyword>